<sequence length="60" mass="6766">MSDDPSSQPVPASRAIGIYEHYCEHPGCTKWGGWGFPRGKQTIWFCREHRETGRTEAGSN</sequence>
<dbReference type="Proteomes" id="UP000216215">
    <property type="component" value="Unassembled WGS sequence"/>
</dbReference>
<evidence type="ECO:0000313" key="1">
    <source>
        <dbReference type="EMBL" id="PAQ03761.1"/>
    </source>
</evidence>
<proteinExistence type="predicted"/>
<dbReference type="EMBL" id="NPKI01000007">
    <property type="protein sequence ID" value="PAQ03761.1"/>
    <property type="molecule type" value="Genomic_DNA"/>
</dbReference>
<protein>
    <recommendedName>
        <fullName evidence="3">Molecular chaperone DnaJ</fullName>
    </recommendedName>
</protein>
<gene>
    <name evidence="1" type="ORF">CIT25_02890</name>
</gene>
<keyword evidence="2" id="KW-1185">Reference proteome</keyword>
<dbReference type="RefSeq" id="WP_095483074.1">
    <property type="nucleotide sequence ID" value="NZ_CP088154.1"/>
</dbReference>
<organism evidence="1 2">
    <name type="scientific">Mesorhizobium mediterraneum</name>
    <dbReference type="NCBI Taxonomy" id="43617"/>
    <lineage>
        <taxon>Bacteria</taxon>
        <taxon>Pseudomonadati</taxon>
        <taxon>Pseudomonadota</taxon>
        <taxon>Alphaproteobacteria</taxon>
        <taxon>Hyphomicrobiales</taxon>
        <taxon>Phyllobacteriaceae</taxon>
        <taxon>Mesorhizobium</taxon>
    </lineage>
</organism>
<dbReference type="InterPro" id="IPR043822">
    <property type="entry name" value="EsV_1_7_cys"/>
</dbReference>
<evidence type="ECO:0008006" key="3">
    <source>
        <dbReference type="Google" id="ProtNLM"/>
    </source>
</evidence>
<name>A0AB36RHA4_9HYPH</name>
<dbReference type="Pfam" id="PF19114">
    <property type="entry name" value="EsV_1_7_cys"/>
    <property type="match status" value="1"/>
</dbReference>
<accession>A0AB36RHA4</accession>
<dbReference type="AlphaFoldDB" id="A0AB36RHA4"/>
<comment type="caution">
    <text evidence="1">The sequence shown here is derived from an EMBL/GenBank/DDBJ whole genome shotgun (WGS) entry which is preliminary data.</text>
</comment>
<reference evidence="2" key="1">
    <citation type="submission" date="2017-08" db="EMBL/GenBank/DDBJ databases">
        <title>Mesorhizobium wenxinae sp. nov., a novel rhizobial species isolated from root nodules of chickpea (Cicer arietinum L.).</title>
        <authorList>
            <person name="Zhang J."/>
        </authorList>
    </citation>
    <scope>NUCLEOTIDE SEQUENCE [LARGE SCALE GENOMIC DNA]</scope>
    <source>
        <strain evidence="2">USDA 3392</strain>
    </source>
</reference>
<evidence type="ECO:0000313" key="2">
    <source>
        <dbReference type="Proteomes" id="UP000216215"/>
    </source>
</evidence>